<dbReference type="RefSeq" id="WP_237820111.1">
    <property type="nucleotide sequence ID" value="NZ_JAKLTQ010000005.1"/>
</dbReference>
<proteinExistence type="predicted"/>
<gene>
    <name evidence="1" type="ORF">LVY72_09340</name>
</gene>
<evidence type="ECO:0000313" key="2">
    <source>
        <dbReference type="Proteomes" id="UP001165368"/>
    </source>
</evidence>
<sequence>MDDPTLAGSLLHVLVPRSFGRHNTDSAEFSILSVEIWTTGIIVNMQVRSAAGPEFKRPGIVLEDHLGTVYTRRGSVSLGARHLQYFEPTVPEGIRSLTIKCVDSQGVHEVLFFAVPAPRIMKGGRLRVRNPGYPQAGTGQHQEAS</sequence>
<keyword evidence="2" id="KW-1185">Reference proteome</keyword>
<reference evidence="1" key="1">
    <citation type="submission" date="2022-01" db="EMBL/GenBank/DDBJ databases">
        <authorList>
            <person name="Jo J.-H."/>
            <person name="Im W.-T."/>
        </authorList>
    </citation>
    <scope>NUCLEOTIDE SEQUENCE</scope>
    <source>
        <strain evidence="1">I2-34</strain>
    </source>
</reference>
<comment type="caution">
    <text evidence="1">The sequence shown here is derived from an EMBL/GenBank/DDBJ whole genome shotgun (WGS) entry which is preliminary data.</text>
</comment>
<protein>
    <submittedName>
        <fullName evidence="1">Uncharacterized protein</fullName>
    </submittedName>
</protein>
<evidence type="ECO:0000313" key="1">
    <source>
        <dbReference type="EMBL" id="MCG2622121.1"/>
    </source>
</evidence>
<organism evidence="1 2">
    <name type="scientific">Arthrobacter hankyongi</name>
    <dbReference type="NCBI Taxonomy" id="2904801"/>
    <lineage>
        <taxon>Bacteria</taxon>
        <taxon>Bacillati</taxon>
        <taxon>Actinomycetota</taxon>
        <taxon>Actinomycetes</taxon>
        <taxon>Micrococcales</taxon>
        <taxon>Micrococcaceae</taxon>
        <taxon>Arthrobacter</taxon>
    </lineage>
</organism>
<dbReference type="EMBL" id="JAKLTQ010000005">
    <property type="protein sequence ID" value="MCG2622121.1"/>
    <property type="molecule type" value="Genomic_DNA"/>
</dbReference>
<name>A0ABS9L618_9MICC</name>
<dbReference type="Proteomes" id="UP001165368">
    <property type="component" value="Unassembled WGS sequence"/>
</dbReference>
<accession>A0ABS9L618</accession>